<name>A0A0I9TLZ7_9MYCO</name>
<dbReference type="InterPro" id="IPR013762">
    <property type="entry name" value="Integrase-like_cat_sf"/>
</dbReference>
<dbReference type="InterPro" id="IPR050090">
    <property type="entry name" value="Tyrosine_recombinase_XerCD"/>
</dbReference>
<dbReference type="Proteomes" id="UP000036334">
    <property type="component" value="Unassembled WGS sequence"/>
</dbReference>
<dbReference type="AlphaFoldDB" id="A0A0I9TLZ7"/>
<dbReference type="GO" id="GO:0003677">
    <property type="term" value="F:DNA binding"/>
    <property type="evidence" value="ECO:0007669"/>
    <property type="project" value="InterPro"/>
</dbReference>
<dbReference type="PATRIC" id="fig|29311.18.peg.953"/>
<organism evidence="3 4">
    <name type="scientific">Mycobacterium haemophilum</name>
    <dbReference type="NCBI Taxonomy" id="29311"/>
    <lineage>
        <taxon>Bacteria</taxon>
        <taxon>Bacillati</taxon>
        <taxon>Actinomycetota</taxon>
        <taxon>Actinomycetes</taxon>
        <taxon>Mycobacteriales</taxon>
        <taxon>Mycobacteriaceae</taxon>
        <taxon>Mycobacterium</taxon>
    </lineage>
</organism>
<dbReference type="PANTHER" id="PTHR30349">
    <property type="entry name" value="PHAGE INTEGRASE-RELATED"/>
    <property type="match status" value="1"/>
</dbReference>
<dbReference type="PANTHER" id="PTHR30349:SF64">
    <property type="entry name" value="PROPHAGE INTEGRASE INTD-RELATED"/>
    <property type="match status" value="1"/>
</dbReference>
<dbReference type="EMBL" id="LDPR01000011">
    <property type="protein sequence ID" value="KLO36024.1"/>
    <property type="molecule type" value="Genomic_DNA"/>
</dbReference>
<protein>
    <recommendedName>
        <fullName evidence="2">Tyr recombinase domain-containing protein</fullName>
    </recommendedName>
</protein>
<comment type="caution">
    <text evidence="3">The sequence shown here is derived from an EMBL/GenBank/DDBJ whole genome shotgun (WGS) entry which is preliminary data.</text>
</comment>
<dbReference type="CDD" id="cd00397">
    <property type="entry name" value="DNA_BRE_C"/>
    <property type="match status" value="1"/>
</dbReference>
<accession>A0A0I9TLZ7</accession>
<sequence length="259" mass="28896">MRGAGRAERTVRDGVQIMRRLERSAGKDCTEIRAVDVSRFLGDPDLRPASRAAYFGSIHAFYRWWSRQGGHHATAELPRPRAPKGTPHPVSDPGLRELLEMRMHHRTRVMILLAALAGLRVHEIAKVRGEDVDIDGRILRVTGKGGRTDSIPLHNLLLAAALTMPRRGWWFPANARRPGEHLHSKSVSDIIGDAMRRADIPGTPHSLRHWFGSNLVASGADLRTAQTLLRHANLQTTSIYVQVADGKRTEAIDRLKLPE</sequence>
<evidence type="ECO:0000313" key="4">
    <source>
        <dbReference type="Proteomes" id="UP000036334"/>
    </source>
</evidence>
<keyword evidence="4" id="KW-1185">Reference proteome</keyword>
<proteinExistence type="predicted"/>
<feature type="domain" description="Tyr recombinase" evidence="2">
    <location>
        <begin position="85"/>
        <end position="254"/>
    </location>
</feature>
<dbReference type="PROSITE" id="PS51898">
    <property type="entry name" value="TYR_RECOMBINASE"/>
    <property type="match status" value="1"/>
</dbReference>
<dbReference type="GO" id="GO:0015074">
    <property type="term" value="P:DNA integration"/>
    <property type="evidence" value="ECO:0007669"/>
    <property type="project" value="InterPro"/>
</dbReference>
<dbReference type="InterPro" id="IPR011010">
    <property type="entry name" value="DNA_brk_join_enz"/>
</dbReference>
<dbReference type="SUPFAM" id="SSF56349">
    <property type="entry name" value="DNA breaking-rejoining enzymes"/>
    <property type="match status" value="1"/>
</dbReference>
<dbReference type="InterPro" id="IPR002104">
    <property type="entry name" value="Integrase_catalytic"/>
</dbReference>
<dbReference type="Gene3D" id="1.10.443.10">
    <property type="entry name" value="Intergrase catalytic core"/>
    <property type="match status" value="1"/>
</dbReference>
<dbReference type="GO" id="GO:0006310">
    <property type="term" value="P:DNA recombination"/>
    <property type="evidence" value="ECO:0007669"/>
    <property type="project" value="UniProtKB-KW"/>
</dbReference>
<keyword evidence="1" id="KW-0233">DNA recombination</keyword>
<dbReference type="Pfam" id="PF00589">
    <property type="entry name" value="Phage_integrase"/>
    <property type="match status" value="1"/>
</dbReference>
<reference evidence="3 4" key="1">
    <citation type="submission" date="2015-05" db="EMBL/GenBank/DDBJ databases">
        <title>Genome sequence of Mycobacterium haemophilum.</title>
        <authorList>
            <person name="Greninger A.L."/>
            <person name="Cunningham G."/>
            <person name="Miller S."/>
        </authorList>
    </citation>
    <scope>NUCLEOTIDE SEQUENCE [LARGE SCALE GENOMIC DNA]</scope>
    <source>
        <strain evidence="4">UC1</strain>
    </source>
</reference>
<evidence type="ECO:0000313" key="3">
    <source>
        <dbReference type="EMBL" id="KLO36024.1"/>
    </source>
</evidence>
<evidence type="ECO:0000256" key="1">
    <source>
        <dbReference type="ARBA" id="ARBA00023172"/>
    </source>
</evidence>
<evidence type="ECO:0000259" key="2">
    <source>
        <dbReference type="PROSITE" id="PS51898"/>
    </source>
</evidence>
<gene>
    <name evidence="3" type="ORF">ABH38_13905</name>
</gene>